<feature type="transmembrane region" description="Helical" evidence="5">
    <location>
        <begin position="172"/>
        <end position="193"/>
    </location>
</feature>
<feature type="transmembrane region" description="Helical" evidence="5">
    <location>
        <begin position="299"/>
        <end position="320"/>
    </location>
</feature>
<dbReference type="InterPro" id="IPR053153">
    <property type="entry name" value="APC_K+_Transporter"/>
</dbReference>
<dbReference type="GO" id="GO:0016020">
    <property type="term" value="C:membrane"/>
    <property type="evidence" value="ECO:0007669"/>
    <property type="project" value="UniProtKB-SubCell"/>
</dbReference>
<reference evidence="7" key="1">
    <citation type="submission" date="2017-02" db="EMBL/GenBank/DDBJ databases">
        <authorList>
            <person name="Varghese N."/>
            <person name="Submissions S."/>
        </authorList>
    </citation>
    <scope>NUCLEOTIDE SEQUENCE [LARGE SCALE GENOMIC DNA]</scope>
    <source>
        <strain evidence="7">DSM 16521</strain>
    </source>
</reference>
<evidence type="ECO:0000256" key="3">
    <source>
        <dbReference type="ARBA" id="ARBA00022989"/>
    </source>
</evidence>
<protein>
    <submittedName>
        <fullName evidence="6">Amino acid/polyamine/organocation transporter, APC superfamily (TC 2.A.3)</fullName>
    </submittedName>
</protein>
<dbReference type="Pfam" id="PF13520">
    <property type="entry name" value="AA_permease_2"/>
    <property type="match status" value="1"/>
</dbReference>
<dbReference type="Gene3D" id="1.20.1740.10">
    <property type="entry name" value="Amino acid/polyamine transporter I"/>
    <property type="match status" value="1"/>
</dbReference>
<evidence type="ECO:0000256" key="2">
    <source>
        <dbReference type="ARBA" id="ARBA00022692"/>
    </source>
</evidence>
<dbReference type="RefSeq" id="WP_078666318.1">
    <property type="nucleotide sequence ID" value="NZ_FUXM01000037.1"/>
</dbReference>
<feature type="transmembrane region" description="Helical" evidence="5">
    <location>
        <begin position="213"/>
        <end position="232"/>
    </location>
</feature>
<gene>
    <name evidence="6" type="ORF">SAMN02745885_02318</name>
</gene>
<dbReference type="OrthoDB" id="9759676at2"/>
<feature type="transmembrane region" description="Helical" evidence="5">
    <location>
        <begin position="140"/>
        <end position="160"/>
    </location>
</feature>
<feature type="transmembrane region" description="Helical" evidence="5">
    <location>
        <begin position="60"/>
        <end position="81"/>
    </location>
</feature>
<keyword evidence="7" id="KW-1185">Reference proteome</keyword>
<sequence length="609" mass="66724">MYRILKKLLVGDPMPTSRLSHETMPKRKALAVYASDALSSVAYATEEITLVLALFGAQAMGYLTPISLAIIFLLLIVVLSYRHVIRVYTSGGGSYVVAKENLGTIYGLIAGASLLIDYLLTVSVSISSGTAAITSAFPRLLPYTVHIAIFFIFLLTVINLRGISEASTILAYPPYLFLFSMAFMILAGLWRYYTYGAPPVMPAAQLQPVYANFGLLAILRAFSGGCTALTGVEAVSNGVPTFKEPKARNAIIVLFALGGIAIFLFGGTSLLAELFGVVPVKGETLVSQIAEIAFGGRNWAYYLLQASTALILILAANTSYNGAPLLASRLAADGFLPHFLTIRGDRLVYSNGIILLGAAAAFLVLIFHGDTHLLIPLYAIGVFLSFTLSQIGMVKHWLKNRDRGWQFNLLINAIGAIITGIVTIVIATTKFTAGAWIVIILIPLLVYLFIAIKRHYADVAEDLSTACNVEIRHFRKNTVIIPVSTFTKAVINTVQYARSISQHIIAVTVNTNEHNLEKLQQKWQCFESDIPLVILDSPYRSITQPLVEYLEKLEQEAGPDEIITVLLPEFIPRKWWHFFLHNQTGLILKASLTLKKDVVIGSVPFHLSK</sequence>
<accession>A0A1T4RWR4</accession>
<evidence type="ECO:0000256" key="5">
    <source>
        <dbReference type="SAM" id="Phobius"/>
    </source>
</evidence>
<evidence type="ECO:0000313" key="6">
    <source>
        <dbReference type="EMBL" id="SKA20449.1"/>
    </source>
</evidence>
<feature type="transmembrane region" description="Helical" evidence="5">
    <location>
        <begin position="433"/>
        <end position="452"/>
    </location>
</feature>
<comment type="subcellular location">
    <subcellularLocation>
        <location evidence="1">Membrane</location>
        <topology evidence="1">Multi-pass membrane protein</topology>
    </subcellularLocation>
</comment>
<keyword evidence="2 5" id="KW-0812">Transmembrane</keyword>
<feature type="transmembrane region" description="Helical" evidence="5">
    <location>
        <begin position="252"/>
        <end position="279"/>
    </location>
</feature>
<dbReference type="EMBL" id="FUXM01000037">
    <property type="protein sequence ID" value="SKA20449.1"/>
    <property type="molecule type" value="Genomic_DNA"/>
</dbReference>
<evidence type="ECO:0000256" key="4">
    <source>
        <dbReference type="ARBA" id="ARBA00023136"/>
    </source>
</evidence>
<dbReference type="AlphaFoldDB" id="A0A1T4RWR4"/>
<dbReference type="PANTHER" id="PTHR47704">
    <property type="entry name" value="POTASSIUM TRANSPORTER KIMA"/>
    <property type="match status" value="1"/>
</dbReference>
<feature type="transmembrane region" description="Helical" evidence="5">
    <location>
        <begin position="102"/>
        <end position="120"/>
    </location>
</feature>
<evidence type="ECO:0000256" key="1">
    <source>
        <dbReference type="ARBA" id="ARBA00004141"/>
    </source>
</evidence>
<organism evidence="6 7">
    <name type="scientific">Carboxydocella sporoproducens DSM 16521</name>
    <dbReference type="NCBI Taxonomy" id="1121270"/>
    <lineage>
        <taxon>Bacteria</taxon>
        <taxon>Bacillati</taxon>
        <taxon>Bacillota</taxon>
        <taxon>Clostridia</taxon>
        <taxon>Eubacteriales</taxon>
        <taxon>Clostridiales Family XVI. Incertae Sedis</taxon>
        <taxon>Carboxydocella</taxon>
    </lineage>
</organism>
<feature type="transmembrane region" description="Helical" evidence="5">
    <location>
        <begin position="347"/>
        <end position="367"/>
    </location>
</feature>
<feature type="transmembrane region" description="Helical" evidence="5">
    <location>
        <begin position="405"/>
        <end position="427"/>
    </location>
</feature>
<dbReference type="InterPro" id="IPR002293">
    <property type="entry name" value="AA/rel_permease1"/>
</dbReference>
<feature type="transmembrane region" description="Helical" evidence="5">
    <location>
        <begin position="373"/>
        <end position="393"/>
    </location>
</feature>
<proteinExistence type="predicted"/>
<dbReference type="GO" id="GO:0022857">
    <property type="term" value="F:transmembrane transporter activity"/>
    <property type="evidence" value="ECO:0007669"/>
    <property type="project" value="InterPro"/>
</dbReference>
<keyword evidence="4 5" id="KW-0472">Membrane</keyword>
<dbReference type="PANTHER" id="PTHR47704:SF1">
    <property type="entry name" value="POTASSIUM TRANSPORTER KIMA"/>
    <property type="match status" value="1"/>
</dbReference>
<keyword evidence="3 5" id="KW-1133">Transmembrane helix</keyword>
<dbReference type="Proteomes" id="UP000189933">
    <property type="component" value="Unassembled WGS sequence"/>
</dbReference>
<evidence type="ECO:0000313" key="7">
    <source>
        <dbReference type="Proteomes" id="UP000189933"/>
    </source>
</evidence>
<name>A0A1T4RWR4_9FIRM</name>